<reference evidence="1" key="1">
    <citation type="submission" date="2022-12" db="EMBL/GenBank/DDBJ databases">
        <title>Marinomonas 15G1-11 sp. nov, isolated from marine algae.</title>
        <authorList>
            <person name="Butt M."/>
            <person name="Choi D.G."/>
            <person name="Kim J.M."/>
            <person name="Lee J.K."/>
            <person name="Baek J.H."/>
            <person name="Jeon C.O."/>
        </authorList>
    </citation>
    <scope>NUCLEOTIDE SEQUENCE</scope>
    <source>
        <strain evidence="1">15G1-11</strain>
    </source>
</reference>
<accession>A0ABT4JVI7</accession>
<dbReference type="Proteomes" id="UP001149719">
    <property type="component" value="Unassembled WGS sequence"/>
</dbReference>
<name>A0ABT4JVI7_9GAMM</name>
<sequence>MTKSIRKETAIALGIDHSLIPERLRNRLNGYLKNGTIPKSMINDVPETSESHQYTPRPIANGNQVFLRNLVFLDTLFDDTKAVKCFIHNSYTPSQRADFLNIFQRESIAKLELFKSLIPMLDTVLEFLKQDSIDWNVDELPCPYKDSKLMVANLSLRHDLSIYDQALKFLLNQDLRNAYQLLHDNPEQFSNADAMHLKVLIEQRYAEYSEYAEYLKNFE</sequence>
<keyword evidence="2" id="KW-1185">Reference proteome</keyword>
<comment type="caution">
    <text evidence="1">The sequence shown here is derived from an EMBL/GenBank/DDBJ whole genome shotgun (WGS) entry which is preliminary data.</text>
</comment>
<evidence type="ECO:0000313" key="2">
    <source>
        <dbReference type="Proteomes" id="UP001149719"/>
    </source>
</evidence>
<evidence type="ECO:0000313" key="1">
    <source>
        <dbReference type="EMBL" id="MCZ2722359.1"/>
    </source>
</evidence>
<dbReference type="RefSeq" id="WP_269125943.1">
    <property type="nucleotide sequence ID" value="NZ_JAPUBN010000017.1"/>
</dbReference>
<protein>
    <submittedName>
        <fullName evidence="1">Uncharacterized protein</fullName>
    </submittedName>
</protein>
<organism evidence="1 2">
    <name type="scientific">Marinomonas phaeophyticola</name>
    <dbReference type="NCBI Taxonomy" id="3004091"/>
    <lineage>
        <taxon>Bacteria</taxon>
        <taxon>Pseudomonadati</taxon>
        <taxon>Pseudomonadota</taxon>
        <taxon>Gammaproteobacteria</taxon>
        <taxon>Oceanospirillales</taxon>
        <taxon>Oceanospirillaceae</taxon>
        <taxon>Marinomonas</taxon>
    </lineage>
</organism>
<gene>
    <name evidence="1" type="ORF">O1D97_12160</name>
</gene>
<proteinExistence type="predicted"/>
<dbReference type="EMBL" id="JAPUBN010000017">
    <property type="protein sequence ID" value="MCZ2722359.1"/>
    <property type="molecule type" value="Genomic_DNA"/>
</dbReference>